<dbReference type="Gene3D" id="2.70.98.10">
    <property type="match status" value="1"/>
</dbReference>
<dbReference type="AlphaFoldDB" id="A0A846MV27"/>
<evidence type="ECO:0000313" key="2">
    <source>
        <dbReference type="Proteomes" id="UP000570514"/>
    </source>
</evidence>
<sequence>MITLGRGALEIDISPEIGGAVTRLDCGDVPVLRHGGLKVLDASCFPLVPVANRIENGVFKFGGKEYRLPLNFADHPHALHGHGWQTAWRVETVSRDKVAIAYDHARDAWPWAYSAEQVFSMTDDAVSMVLTLRSQDDKPMPYSLGLHPYFPRRPGSKVTAKVDGMWRADSTMIPTELVAATDLIDLNAGQIVSKAPFVDNTFTGWQGPARIEQPELGLEIMLKASANCGFFHVFIPEGEDYFCAEPTTAMPNALNRPESAGETGAGVLEPGQTVSMEMHISVRKL</sequence>
<keyword evidence="1" id="KW-0413">Isomerase</keyword>
<dbReference type="EMBL" id="JAASRM010000001">
    <property type="protein sequence ID" value="NIK87304.1"/>
    <property type="molecule type" value="Genomic_DNA"/>
</dbReference>
<protein>
    <submittedName>
        <fullName evidence="1">Aldose 1-epimerase</fullName>
        <ecNumber evidence="1">5.1.3.3</ecNumber>
    </submittedName>
</protein>
<dbReference type="Proteomes" id="UP000570514">
    <property type="component" value="Unassembled WGS sequence"/>
</dbReference>
<dbReference type="GO" id="GO:0004034">
    <property type="term" value="F:aldose 1-epimerase activity"/>
    <property type="evidence" value="ECO:0007669"/>
    <property type="project" value="UniProtKB-EC"/>
</dbReference>
<dbReference type="EC" id="5.1.3.3" evidence="1"/>
<dbReference type="InterPro" id="IPR008183">
    <property type="entry name" value="Aldose_1/G6P_1-epimerase"/>
</dbReference>
<dbReference type="InterPro" id="IPR011013">
    <property type="entry name" value="Gal_mutarotase_sf_dom"/>
</dbReference>
<dbReference type="GO" id="GO:0030246">
    <property type="term" value="F:carbohydrate binding"/>
    <property type="evidence" value="ECO:0007669"/>
    <property type="project" value="InterPro"/>
</dbReference>
<dbReference type="InterPro" id="IPR014718">
    <property type="entry name" value="GH-type_carb-bd"/>
</dbReference>
<reference evidence="1 2" key="1">
    <citation type="submission" date="2020-03" db="EMBL/GenBank/DDBJ databases">
        <title>Genomic Encyclopedia of Type Strains, Phase IV (KMG-IV): sequencing the most valuable type-strain genomes for metagenomic binning, comparative biology and taxonomic classification.</title>
        <authorList>
            <person name="Goeker M."/>
        </authorList>
    </citation>
    <scope>NUCLEOTIDE SEQUENCE [LARGE SCALE GENOMIC DNA]</scope>
    <source>
        <strain evidence="1 2">DSM 19867</strain>
    </source>
</reference>
<dbReference type="SUPFAM" id="SSF74650">
    <property type="entry name" value="Galactose mutarotase-like"/>
    <property type="match status" value="1"/>
</dbReference>
<organism evidence="1 2">
    <name type="scientific">Rhizomicrobium palustre</name>
    <dbReference type="NCBI Taxonomy" id="189966"/>
    <lineage>
        <taxon>Bacteria</taxon>
        <taxon>Pseudomonadati</taxon>
        <taxon>Pseudomonadota</taxon>
        <taxon>Alphaproteobacteria</taxon>
        <taxon>Micropepsales</taxon>
        <taxon>Micropepsaceae</taxon>
        <taxon>Rhizomicrobium</taxon>
    </lineage>
</organism>
<keyword evidence="2" id="KW-1185">Reference proteome</keyword>
<dbReference type="CDD" id="cd09021">
    <property type="entry name" value="Aldose_epim_Ec_YphB"/>
    <property type="match status" value="1"/>
</dbReference>
<dbReference type="Pfam" id="PF01263">
    <property type="entry name" value="Aldose_epim"/>
    <property type="match status" value="1"/>
</dbReference>
<proteinExistence type="predicted"/>
<comment type="caution">
    <text evidence="1">The sequence shown here is derived from an EMBL/GenBank/DDBJ whole genome shotgun (WGS) entry which is preliminary data.</text>
</comment>
<evidence type="ECO:0000313" key="1">
    <source>
        <dbReference type="EMBL" id="NIK87304.1"/>
    </source>
</evidence>
<name>A0A846MV27_9PROT</name>
<accession>A0A846MV27</accession>
<dbReference type="RefSeq" id="WP_167080786.1">
    <property type="nucleotide sequence ID" value="NZ_BAAADC010000001.1"/>
</dbReference>
<dbReference type="GO" id="GO:0005975">
    <property type="term" value="P:carbohydrate metabolic process"/>
    <property type="evidence" value="ECO:0007669"/>
    <property type="project" value="InterPro"/>
</dbReference>
<gene>
    <name evidence="1" type="ORF">FHS83_000622</name>
</gene>